<sequence length="198" mass="23154">MLVHSRVIPQICGTVYSTLNAFCLLWTNDFFSLRHRYRYTRRHIGNEMLRKLIYCSDTVRCLVVFIAFHTTWYMSAVLRMRVSWHFERKVFAIPFLSRRWELCGVNVELPLGFEVDGKIRCSPKKSIDRCRIRKTLISGGNYSQLNIKHYAYLLVELRLKLSQCFCLNVYLAYASNKKTCLIIQLDSNTSGTSGTSEE</sequence>
<dbReference type="Proteomes" id="UP000475862">
    <property type="component" value="Unassembled WGS sequence"/>
</dbReference>
<gene>
    <name evidence="2" type="ORF">AGLY_013623</name>
</gene>
<keyword evidence="1" id="KW-0472">Membrane</keyword>
<comment type="caution">
    <text evidence="2">The sequence shown here is derived from an EMBL/GenBank/DDBJ whole genome shotgun (WGS) entry which is preliminary data.</text>
</comment>
<keyword evidence="1" id="KW-0812">Transmembrane</keyword>
<dbReference type="EMBL" id="VYZN01000054">
    <property type="protein sequence ID" value="KAE9526975.1"/>
    <property type="molecule type" value="Genomic_DNA"/>
</dbReference>
<feature type="transmembrane region" description="Helical" evidence="1">
    <location>
        <begin position="6"/>
        <end position="31"/>
    </location>
</feature>
<organism evidence="2 3">
    <name type="scientific">Aphis glycines</name>
    <name type="common">Soybean aphid</name>
    <dbReference type="NCBI Taxonomy" id="307491"/>
    <lineage>
        <taxon>Eukaryota</taxon>
        <taxon>Metazoa</taxon>
        <taxon>Ecdysozoa</taxon>
        <taxon>Arthropoda</taxon>
        <taxon>Hexapoda</taxon>
        <taxon>Insecta</taxon>
        <taxon>Pterygota</taxon>
        <taxon>Neoptera</taxon>
        <taxon>Paraneoptera</taxon>
        <taxon>Hemiptera</taxon>
        <taxon>Sternorrhyncha</taxon>
        <taxon>Aphidomorpha</taxon>
        <taxon>Aphidoidea</taxon>
        <taxon>Aphididae</taxon>
        <taxon>Aphidini</taxon>
        <taxon>Aphis</taxon>
        <taxon>Aphis</taxon>
    </lineage>
</organism>
<evidence type="ECO:0000313" key="3">
    <source>
        <dbReference type="Proteomes" id="UP000475862"/>
    </source>
</evidence>
<evidence type="ECO:0000256" key="1">
    <source>
        <dbReference type="SAM" id="Phobius"/>
    </source>
</evidence>
<dbReference type="AlphaFoldDB" id="A0A6G0T900"/>
<proteinExistence type="predicted"/>
<evidence type="ECO:0000313" key="2">
    <source>
        <dbReference type="EMBL" id="KAE9526975.1"/>
    </source>
</evidence>
<name>A0A6G0T900_APHGL</name>
<keyword evidence="1" id="KW-1133">Transmembrane helix</keyword>
<protein>
    <submittedName>
        <fullName evidence="2">Uncharacterized protein</fullName>
    </submittedName>
</protein>
<accession>A0A6G0T900</accession>
<keyword evidence="3" id="KW-1185">Reference proteome</keyword>
<reference evidence="2 3" key="1">
    <citation type="submission" date="2019-08" db="EMBL/GenBank/DDBJ databases">
        <title>The genome of the soybean aphid Biotype 1, its phylome, world population structure and adaptation to the North American continent.</title>
        <authorList>
            <person name="Giordano R."/>
            <person name="Donthu R.K."/>
            <person name="Hernandez A.G."/>
            <person name="Wright C.L."/>
            <person name="Zimin A.V."/>
        </authorList>
    </citation>
    <scope>NUCLEOTIDE SEQUENCE [LARGE SCALE GENOMIC DNA]</scope>
    <source>
        <tissue evidence="2">Whole aphids</tissue>
    </source>
</reference>
<feature type="transmembrane region" description="Helical" evidence="1">
    <location>
        <begin position="52"/>
        <end position="74"/>
    </location>
</feature>